<keyword evidence="1" id="KW-0732">Signal</keyword>
<feature type="signal peptide" evidence="1">
    <location>
        <begin position="1"/>
        <end position="18"/>
    </location>
</feature>
<keyword evidence="5" id="KW-1185">Reference proteome</keyword>
<feature type="chain" id="PRO_5001777743" evidence="1">
    <location>
        <begin position="19"/>
        <end position="493"/>
    </location>
</feature>
<dbReference type="Proteomes" id="UP000239997">
    <property type="component" value="Unassembled WGS sequence"/>
</dbReference>
<organism evidence="2 4">
    <name type="scientific">Nonlabens ulvanivorans</name>
    <name type="common">Persicivirga ulvanivorans</name>
    <dbReference type="NCBI Taxonomy" id="906888"/>
    <lineage>
        <taxon>Bacteria</taxon>
        <taxon>Pseudomonadati</taxon>
        <taxon>Bacteroidota</taxon>
        <taxon>Flavobacteriia</taxon>
        <taxon>Flavobacteriales</taxon>
        <taxon>Flavobacteriaceae</taxon>
        <taxon>Nonlabens</taxon>
    </lineage>
</organism>
<proteinExistence type="predicted"/>
<dbReference type="EMBL" id="JPJI01000032">
    <property type="protein sequence ID" value="KEZ92823.1"/>
    <property type="molecule type" value="Genomic_DNA"/>
</dbReference>
<reference evidence="2 4" key="1">
    <citation type="submission" date="2014-07" db="EMBL/GenBank/DDBJ databases">
        <title>Draft genome sequence of Nonlabens ulvanivorans, an ulvan degrading bacterium.</title>
        <authorList>
            <person name="Kopel M."/>
            <person name="Helbert W."/>
            <person name="Henrissat B."/>
            <person name="Doniger T."/>
            <person name="Banin E."/>
        </authorList>
    </citation>
    <scope>NUCLEOTIDE SEQUENCE [LARGE SCALE GENOMIC DNA]</scope>
    <source>
        <strain evidence="2 4">PLR</strain>
    </source>
</reference>
<evidence type="ECO:0000256" key="1">
    <source>
        <dbReference type="SAM" id="SignalP"/>
    </source>
</evidence>
<evidence type="ECO:0000313" key="2">
    <source>
        <dbReference type="EMBL" id="KEZ92823.1"/>
    </source>
</evidence>
<dbReference type="Proteomes" id="UP000028531">
    <property type="component" value="Unassembled WGS sequence"/>
</dbReference>
<accession>A0A084JV39</accession>
<sequence length="493" mass="52914">MKAIFTSLLLLSVYFAGSQVGINTDLPDPSSILHVFSESEGLLMPRMNTTQKMAIASPATGLIIFDTTLNAFQFYDGTEWVYIANSKRRDNYKLVKDISDLADELVAGSGSKYLLNTNYLYEINGTIVFDFPIDLNGAYIEGVDSSEDILVNNSTGSLFEGSKGGGLRNLTLSGSIPLGTKTQLFDINATASGELLLINNTIVANASKVGTLDGLSTVFLSVTQYVNNDDGFTINDIHSFFVSNIFWTSSNTGTFMELLGSFTNLQMNGGRIEADNMETGINVSTNPAIVNDATLSQLSFVGAGTLIDPYTTGTYSGFNFTKNWNVNCSGIPLETDAQAVGDINFNFTAGGGASTTFSSNGVPKKLAGVTTSNNLFRFSSSSDNRVVYEGKKKRFFNVSASVSFEGNTPGDRYIFYIARGRSGAATPTVIDQTGVWKVVPDGATVGATTIRDISAVPIVGVFDLEPNDYIEVWVERFSGTGQIFTVALNLALN</sequence>
<dbReference type="OrthoDB" id="581140at2"/>
<gene>
    <name evidence="2" type="ORF">IL45_11865</name>
    <name evidence="3" type="ORF">LY02_00898</name>
</gene>
<dbReference type="EMBL" id="PVNA01000001">
    <property type="protein sequence ID" value="PRX15677.1"/>
    <property type="molecule type" value="Genomic_DNA"/>
</dbReference>
<reference evidence="3 5" key="2">
    <citation type="submission" date="2018-03" db="EMBL/GenBank/DDBJ databases">
        <title>Genomic Encyclopedia of Archaeal and Bacterial Type Strains, Phase II (KMG-II): from individual species to whole genera.</title>
        <authorList>
            <person name="Goeker M."/>
        </authorList>
    </citation>
    <scope>NUCLEOTIDE SEQUENCE [LARGE SCALE GENOMIC DNA]</scope>
    <source>
        <strain evidence="3 5">DSM 22727</strain>
    </source>
</reference>
<dbReference type="RefSeq" id="WP_036584142.1">
    <property type="nucleotide sequence ID" value="NZ_JPJI01000032.1"/>
</dbReference>
<protein>
    <submittedName>
        <fullName evidence="2">Cell wall anchor protein</fullName>
    </submittedName>
</protein>
<evidence type="ECO:0000313" key="3">
    <source>
        <dbReference type="EMBL" id="PRX15677.1"/>
    </source>
</evidence>
<comment type="caution">
    <text evidence="2">The sequence shown here is derived from an EMBL/GenBank/DDBJ whole genome shotgun (WGS) entry which is preliminary data.</text>
</comment>
<dbReference type="AlphaFoldDB" id="A0A084JV39"/>
<evidence type="ECO:0000313" key="5">
    <source>
        <dbReference type="Proteomes" id="UP000239997"/>
    </source>
</evidence>
<name>A0A084JV39_NONUL</name>
<evidence type="ECO:0000313" key="4">
    <source>
        <dbReference type="Proteomes" id="UP000028531"/>
    </source>
</evidence>